<evidence type="ECO:0000259" key="1">
    <source>
        <dbReference type="Pfam" id="PF13392"/>
    </source>
</evidence>
<accession>A0A173GC65</accession>
<dbReference type="OrthoDB" id="21336at10239"/>
<dbReference type="KEGG" id="vg:30310439"/>
<proteinExistence type="predicted"/>
<organism evidence="2 3">
    <name type="scientific">Salmonella phage 64795_sal3</name>
    <dbReference type="NCBI Taxonomy" id="1813769"/>
    <lineage>
        <taxon>Viruses</taxon>
        <taxon>Duplodnaviria</taxon>
        <taxon>Heunggongvirae</taxon>
        <taxon>Uroviricota</taxon>
        <taxon>Caudoviricetes</taxon>
        <taxon>Saltrevirus</taxon>
        <taxon>Saltrevirus sv64795sal3</taxon>
    </lineage>
</organism>
<protein>
    <recommendedName>
        <fullName evidence="1">HNH nuclease domain-containing protein</fullName>
    </recommendedName>
</protein>
<dbReference type="InterPro" id="IPR003615">
    <property type="entry name" value="HNH_nuc"/>
</dbReference>
<reference evidence="2 3" key="1">
    <citation type="submission" date="2016-04" db="EMBL/GenBank/DDBJ databases">
        <title>Complete Genome Sequences of three Siphoviridae Bacteriophages infecting Salmonella enterica enterica subsp. Enteridis.</title>
        <authorList>
            <person name="Paradiso R."/>
            <person name="Lombardi S."/>
            <person name="Iodice M.G."/>
            <person name="Riccardi M.G."/>
            <person name="Orsini M."/>
            <person name="Bolletti Censi S."/>
            <person name="Galiero G."/>
            <person name="Borriello G."/>
        </authorList>
    </citation>
    <scope>NUCLEOTIDE SEQUENCE [LARGE SCALE GENOMIC DNA]</scope>
</reference>
<dbReference type="Pfam" id="PF13392">
    <property type="entry name" value="HNH_3"/>
    <property type="match status" value="1"/>
</dbReference>
<evidence type="ECO:0000313" key="3">
    <source>
        <dbReference type="Proteomes" id="UP000203313"/>
    </source>
</evidence>
<dbReference type="InterPro" id="IPR044925">
    <property type="entry name" value="His-Me_finger_sf"/>
</dbReference>
<dbReference type="GeneID" id="30310439"/>
<dbReference type="Proteomes" id="UP000203313">
    <property type="component" value="Segment"/>
</dbReference>
<evidence type="ECO:0000313" key="2">
    <source>
        <dbReference type="EMBL" id="ANH50897.1"/>
    </source>
</evidence>
<sequence>MEQQELSSVAQGADSKTSGKKPLITHDELIKTLSYDESTGVFRWLVNRKKAKIGDIAGSKCTNGYLKFTVNGKCYLAHRVAWFYVNGKWPSDEMDHINCIKTDNRICNLREASRNENSWNKRIQQNNTSGVKGVYWCKKAGKWRAMCMVNGKKYSVGLFSDINDAAIALRNYRNKNHKNFSRNG</sequence>
<keyword evidence="3" id="KW-1185">Reference proteome</keyword>
<name>A0A173GC65_9CAUD</name>
<dbReference type="Gene3D" id="1.20.5.2050">
    <property type="match status" value="1"/>
</dbReference>
<dbReference type="SUPFAM" id="SSF54060">
    <property type="entry name" value="His-Me finger endonucleases"/>
    <property type="match status" value="1"/>
</dbReference>
<dbReference type="SUPFAM" id="SSF54171">
    <property type="entry name" value="DNA-binding domain"/>
    <property type="match status" value="1"/>
</dbReference>
<dbReference type="InterPro" id="IPR016177">
    <property type="entry name" value="DNA-bd_dom_sf"/>
</dbReference>
<dbReference type="GO" id="GO:0003677">
    <property type="term" value="F:DNA binding"/>
    <property type="evidence" value="ECO:0007669"/>
    <property type="project" value="InterPro"/>
</dbReference>
<dbReference type="RefSeq" id="YP_009322260.1">
    <property type="nucleotide sequence ID" value="NC_031918.1"/>
</dbReference>
<feature type="domain" description="HNH nuclease" evidence="1">
    <location>
        <begin position="75"/>
        <end position="118"/>
    </location>
</feature>
<dbReference type="EMBL" id="KX017520">
    <property type="protein sequence ID" value="ANH50897.1"/>
    <property type="molecule type" value="Genomic_DNA"/>
</dbReference>
<dbReference type="Gene3D" id="3.90.75.20">
    <property type="match status" value="1"/>
</dbReference>